<comment type="caution">
    <text evidence="3">The sequence shown here is derived from an EMBL/GenBank/DDBJ whole genome shotgun (WGS) entry which is preliminary data.</text>
</comment>
<protein>
    <submittedName>
        <fullName evidence="3">Acyltransferase</fullName>
    </submittedName>
</protein>
<dbReference type="PANTHER" id="PTHR23416">
    <property type="entry name" value="SIALIC ACID SYNTHASE-RELATED"/>
    <property type="match status" value="1"/>
</dbReference>
<reference evidence="4" key="1">
    <citation type="journal article" date="2019" name="Int. J. Syst. Evol. Microbiol.">
        <title>The Global Catalogue of Microorganisms (GCM) 10K type strain sequencing project: providing services to taxonomists for standard genome sequencing and annotation.</title>
        <authorList>
            <consortium name="The Broad Institute Genomics Platform"/>
            <consortium name="The Broad Institute Genome Sequencing Center for Infectious Disease"/>
            <person name="Wu L."/>
            <person name="Ma J."/>
        </authorList>
    </citation>
    <scope>NUCLEOTIDE SEQUENCE [LARGE SCALE GENOMIC DNA]</scope>
    <source>
        <strain evidence="4">JCM 4087</strain>
    </source>
</reference>
<dbReference type="SUPFAM" id="SSF51161">
    <property type="entry name" value="Trimeric LpxA-like enzymes"/>
    <property type="match status" value="1"/>
</dbReference>
<comment type="similarity">
    <text evidence="1">Belongs to the transferase hexapeptide repeat family.</text>
</comment>
<sequence length="251" mass="28325">MVESTAGLAKPQNRVAQPQPEAEEVYRRWISFLDDEFTRHQSAERRAEIVRDQLFELYLGRPHGGKLNFTLTSELPLNVLQLSLDPGNITLEAEHYADVDQDRFARSKPLLWFWIMFDRSPVGLNHWLGIRFRCMLGRHLFAQMGKGVRIDHGVELTYGYNLSIGDGVLVRQRALLDDRAEIRIGKGAVIGNYARIYSHTHDKDDYDKVVFAPTSIGDRARVGAHTVVLAGTKMAEGAIVGPQGTADEQRN</sequence>
<dbReference type="RefSeq" id="WP_263333931.1">
    <property type="nucleotide sequence ID" value="NZ_JAGSYH010000002.1"/>
</dbReference>
<organism evidence="3 4">
    <name type="scientific">Acidicapsa dinghuensis</name>
    <dbReference type="NCBI Taxonomy" id="2218256"/>
    <lineage>
        <taxon>Bacteria</taxon>
        <taxon>Pseudomonadati</taxon>
        <taxon>Acidobacteriota</taxon>
        <taxon>Terriglobia</taxon>
        <taxon>Terriglobales</taxon>
        <taxon>Acidobacteriaceae</taxon>
        <taxon>Acidicapsa</taxon>
    </lineage>
</organism>
<gene>
    <name evidence="3" type="ORF">ACFPT7_03370</name>
</gene>
<evidence type="ECO:0000256" key="2">
    <source>
        <dbReference type="ARBA" id="ARBA00022679"/>
    </source>
</evidence>
<keyword evidence="3" id="KW-0012">Acyltransferase</keyword>
<dbReference type="GO" id="GO:0016746">
    <property type="term" value="F:acyltransferase activity"/>
    <property type="evidence" value="ECO:0007669"/>
    <property type="project" value="UniProtKB-KW"/>
</dbReference>
<accession>A0ABW1ED76</accession>
<dbReference type="Gene3D" id="2.160.10.10">
    <property type="entry name" value="Hexapeptide repeat proteins"/>
    <property type="match status" value="1"/>
</dbReference>
<dbReference type="EMBL" id="JBHSPH010000001">
    <property type="protein sequence ID" value="MFC5861323.1"/>
    <property type="molecule type" value="Genomic_DNA"/>
</dbReference>
<dbReference type="PANTHER" id="PTHR23416:SF23">
    <property type="entry name" value="ACETYLTRANSFERASE C18B11.09C-RELATED"/>
    <property type="match status" value="1"/>
</dbReference>
<proteinExistence type="inferred from homology"/>
<evidence type="ECO:0000256" key="1">
    <source>
        <dbReference type="ARBA" id="ARBA00007274"/>
    </source>
</evidence>
<keyword evidence="2" id="KW-0808">Transferase</keyword>
<evidence type="ECO:0000313" key="4">
    <source>
        <dbReference type="Proteomes" id="UP001596091"/>
    </source>
</evidence>
<dbReference type="InterPro" id="IPR051159">
    <property type="entry name" value="Hexapeptide_acetyltransf"/>
</dbReference>
<keyword evidence="4" id="KW-1185">Reference proteome</keyword>
<evidence type="ECO:0000313" key="3">
    <source>
        <dbReference type="EMBL" id="MFC5861323.1"/>
    </source>
</evidence>
<dbReference type="Proteomes" id="UP001596091">
    <property type="component" value="Unassembled WGS sequence"/>
</dbReference>
<name>A0ABW1ED76_9BACT</name>
<dbReference type="InterPro" id="IPR011004">
    <property type="entry name" value="Trimer_LpxA-like_sf"/>
</dbReference>